<feature type="region of interest" description="Disordered" evidence="1">
    <location>
        <begin position="1"/>
        <end position="21"/>
    </location>
</feature>
<protein>
    <submittedName>
        <fullName evidence="2">Uncharacterized protein</fullName>
    </submittedName>
</protein>
<dbReference type="EMBL" id="DS028136">
    <property type="protein sequence ID" value="EEY57377.1"/>
    <property type="molecule type" value="Genomic_DNA"/>
</dbReference>
<dbReference type="AlphaFoldDB" id="D0NGH6"/>
<dbReference type="Proteomes" id="UP000006643">
    <property type="component" value="Unassembled WGS sequence"/>
</dbReference>
<evidence type="ECO:0000313" key="3">
    <source>
        <dbReference type="Proteomes" id="UP000006643"/>
    </source>
</evidence>
<dbReference type="KEGG" id="pif:PITG_11228"/>
<gene>
    <name evidence="2" type="ORF">PITG_11228</name>
</gene>
<evidence type="ECO:0000256" key="1">
    <source>
        <dbReference type="SAM" id="MobiDB-lite"/>
    </source>
</evidence>
<reference evidence="3" key="1">
    <citation type="journal article" date="2009" name="Nature">
        <title>Genome sequence and analysis of the Irish potato famine pathogen Phytophthora infestans.</title>
        <authorList>
            <consortium name="The Broad Institute Genome Sequencing Platform"/>
            <person name="Haas B.J."/>
            <person name="Kamoun S."/>
            <person name="Zody M.C."/>
            <person name="Jiang R.H."/>
            <person name="Handsaker R.E."/>
            <person name="Cano L.M."/>
            <person name="Grabherr M."/>
            <person name="Kodira C.D."/>
            <person name="Raffaele S."/>
            <person name="Torto-Alalibo T."/>
            <person name="Bozkurt T.O."/>
            <person name="Ah-Fong A.M."/>
            <person name="Alvarado L."/>
            <person name="Anderson V.L."/>
            <person name="Armstrong M.R."/>
            <person name="Avrova A."/>
            <person name="Baxter L."/>
            <person name="Beynon J."/>
            <person name="Boevink P.C."/>
            <person name="Bollmann S.R."/>
            <person name="Bos J.I."/>
            <person name="Bulone V."/>
            <person name="Cai G."/>
            <person name="Cakir C."/>
            <person name="Carrington J.C."/>
            <person name="Chawner M."/>
            <person name="Conti L."/>
            <person name="Costanzo S."/>
            <person name="Ewan R."/>
            <person name="Fahlgren N."/>
            <person name="Fischbach M.A."/>
            <person name="Fugelstad J."/>
            <person name="Gilroy E.M."/>
            <person name="Gnerre S."/>
            <person name="Green P.J."/>
            <person name="Grenville-Briggs L.J."/>
            <person name="Griffith J."/>
            <person name="Grunwald N.J."/>
            <person name="Horn K."/>
            <person name="Horner N.R."/>
            <person name="Hu C.H."/>
            <person name="Huitema E."/>
            <person name="Jeong D.H."/>
            <person name="Jones A.M."/>
            <person name="Jones J.D."/>
            <person name="Jones R.W."/>
            <person name="Karlsson E.K."/>
            <person name="Kunjeti S.G."/>
            <person name="Lamour K."/>
            <person name="Liu Z."/>
            <person name="Ma L."/>
            <person name="Maclean D."/>
            <person name="Chibucos M.C."/>
            <person name="McDonald H."/>
            <person name="McWalters J."/>
            <person name="Meijer H.J."/>
            <person name="Morgan W."/>
            <person name="Morris P.F."/>
            <person name="Munro C.A."/>
            <person name="O'Neill K."/>
            <person name="Ospina-Giraldo M."/>
            <person name="Pinzon A."/>
            <person name="Pritchard L."/>
            <person name="Ramsahoye B."/>
            <person name="Ren Q."/>
            <person name="Restrepo S."/>
            <person name="Roy S."/>
            <person name="Sadanandom A."/>
            <person name="Savidor A."/>
            <person name="Schornack S."/>
            <person name="Schwartz D.C."/>
            <person name="Schumann U.D."/>
            <person name="Schwessinger B."/>
            <person name="Seyer L."/>
            <person name="Sharpe T."/>
            <person name="Silvar C."/>
            <person name="Song J."/>
            <person name="Studholme D.J."/>
            <person name="Sykes S."/>
            <person name="Thines M."/>
            <person name="van de Vondervoort P.J."/>
            <person name="Phuntumart V."/>
            <person name="Wawra S."/>
            <person name="Weide R."/>
            <person name="Win J."/>
            <person name="Young C."/>
            <person name="Zhou S."/>
            <person name="Fry W."/>
            <person name="Meyers B.C."/>
            <person name="van West P."/>
            <person name="Ristaino J."/>
            <person name="Govers F."/>
            <person name="Birch P.R."/>
            <person name="Whisson S.C."/>
            <person name="Judelson H.S."/>
            <person name="Nusbaum C."/>
        </authorList>
    </citation>
    <scope>NUCLEOTIDE SEQUENCE [LARGE SCALE GENOMIC DNA]</scope>
    <source>
        <strain evidence="3">T30-4</strain>
    </source>
</reference>
<dbReference type="HOGENOM" id="CLU_2502796_0_0_1"/>
<dbReference type="RefSeq" id="XP_002901987.1">
    <property type="nucleotide sequence ID" value="XM_002901941.1"/>
</dbReference>
<sequence length="86" mass="9663">MNDQEGGSTLAQAARTNDAGHSEMKFEQIDVTHPPPYACWDQYLQRHTESEADTMTISQQGKTRPSASSTKVERTINQRKHGKCIE</sequence>
<dbReference type="InParanoid" id="D0NGH6"/>
<feature type="compositionally biased region" description="Polar residues" evidence="1">
    <location>
        <begin position="1"/>
        <end position="15"/>
    </location>
</feature>
<dbReference type="GeneID" id="9476381"/>
<accession>D0NGH6</accession>
<feature type="region of interest" description="Disordered" evidence="1">
    <location>
        <begin position="52"/>
        <end position="86"/>
    </location>
</feature>
<keyword evidence="3" id="KW-1185">Reference proteome</keyword>
<name>D0NGH6_PHYIT</name>
<organism evidence="2 3">
    <name type="scientific">Phytophthora infestans (strain T30-4)</name>
    <name type="common">Potato late blight agent</name>
    <dbReference type="NCBI Taxonomy" id="403677"/>
    <lineage>
        <taxon>Eukaryota</taxon>
        <taxon>Sar</taxon>
        <taxon>Stramenopiles</taxon>
        <taxon>Oomycota</taxon>
        <taxon>Peronosporomycetes</taxon>
        <taxon>Peronosporales</taxon>
        <taxon>Peronosporaceae</taxon>
        <taxon>Phytophthora</taxon>
    </lineage>
</organism>
<dbReference type="VEuPathDB" id="FungiDB:PITG_11228"/>
<proteinExistence type="predicted"/>
<feature type="compositionally biased region" description="Basic residues" evidence="1">
    <location>
        <begin position="77"/>
        <end position="86"/>
    </location>
</feature>
<feature type="compositionally biased region" description="Polar residues" evidence="1">
    <location>
        <begin position="53"/>
        <end position="70"/>
    </location>
</feature>
<evidence type="ECO:0000313" key="2">
    <source>
        <dbReference type="EMBL" id="EEY57377.1"/>
    </source>
</evidence>